<sequence length="453" mass="52191">MGEAKRKSDVNRSASYLLLDNKNLGSTYPVSVDHTFLTDLFNLEKSYASDSVVMFRKNSHPLRKFHVTGTTIRFMMTISRRFNTEGTLAGCPLHRLYQLMAEEYEESCTKEQFYAEAHKLIALGILSVSRSGIINEWKLESFKRETGRFVLFHPLVFTAAFTDLPIAAQKLYLYIVNKNGEKLKHKDKELLGRHSWLYTLTHKSRPAQIRELLHSLSELEINGQRLFLECSVEKDSLGRWAVHWVLNPTFVVQHVPGAHYRMVPKAKIPYSQTVSRLRQLFSFYRISEVEQLGNGNVFLGLAQLLHHASMTILRYAAARIRDIVMRYGFHGMDLVSMLTVELEDRSFAAYMEVMKETGAYRYIEASENEGVYAEARPLQFFRAIKDKFSLREFAKVCSRAVAELGERYSKPMKTPISSADEHRFRGSALHHEVFYLEDFLLELESSMNGKVIA</sequence>
<comment type="caution">
    <text evidence="1">The sequence shown here is derived from an EMBL/GenBank/DDBJ whole genome shotgun (WGS) entry which is preliminary data.</text>
</comment>
<gene>
    <name evidence="1" type="ORF">OB236_03335</name>
</gene>
<reference evidence="1 2" key="1">
    <citation type="submission" date="2022-09" db="EMBL/GenBank/DDBJ databases">
        <authorList>
            <person name="Han X.L."/>
            <person name="Wang Q."/>
            <person name="Lu T."/>
        </authorList>
    </citation>
    <scope>NUCLEOTIDE SEQUENCE [LARGE SCALE GENOMIC DNA]</scope>
    <source>
        <strain evidence="1 2">WQ 127069</strain>
    </source>
</reference>
<dbReference type="RefSeq" id="WP_262682728.1">
    <property type="nucleotide sequence ID" value="NZ_JAOQIO010000007.1"/>
</dbReference>
<name>A0ABT2UB60_9BACL</name>
<evidence type="ECO:0000313" key="2">
    <source>
        <dbReference type="Proteomes" id="UP001652445"/>
    </source>
</evidence>
<evidence type="ECO:0000313" key="1">
    <source>
        <dbReference type="EMBL" id="MCU6791157.1"/>
    </source>
</evidence>
<keyword evidence="2" id="KW-1185">Reference proteome</keyword>
<accession>A0ABT2UB60</accession>
<protein>
    <submittedName>
        <fullName evidence="1">Uncharacterized protein</fullName>
    </submittedName>
</protein>
<dbReference type="Proteomes" id="UP001652445">
    <property type="component" value="Unassembled WGS sequence"/>
</dbReference>
<dbReference type="EMBL" id="JAOQIO010000007">
    <property type="protein sequence ID" value="MCU6791157.1"/>
    <property type="molecule type" value="Genomic_DNA"/>
</dbReference>
<organism evidence="1 2">
    <name type="scientific">Paenibacillus baimaensis</name>
    <dbReference type="NCBI Taxonomy" id="2982185"/>
    <lineage>
        <taxon>Bacteria</taxon>
        <taxon>Bacillati</taxon>
        <taxon>Bacillota</taxon>
        <taxon>Bacilli</taxon>
        <taxon>Bacillales</taxon>
        <taxon>Paenibacillaceae</taxon>
        <taxon>Paenibacillus</taxon>
    </lineage>
</organism>
<proteinExistence type="predicted"/>